<feature type="transmembrane region" description="Helical" evidence="8">
    <location>
        <begin position="181"/>
        <end position="199"/>
    </location>
</feature>
<proteinExistence type="predicted"/>
<dbReference type="EMBL" id="PGTM01000174">
    <property type="protein sequence ID" value="PJF35312.1"/>
    <property type="molecule type" value="Genomic_DNA"/>
</dbReference>
<keyword evidence="7 8" id="KW-0472">Membrane</keyword>
<dbReference type="GO" id="GO:0009103">
    <property type="term" value="P:lipopolysaccharide biosynthetic process"/>
    <property type="evidence" value="ECO:0007669"/>
    <property type="project" value="UniProtKB-ARBA"/>
</dbReference>
<feature type="transmembrane region" description="Helical" evidence="8">
    <location>
        <begin position="343"/>
        <end position="362"/>
    </location>
</feature>
<dbReference type="Proteomes" id="UP000229681">
    <property type="component" value="Unassembled WGS sequence"/>
</dbReference>
<accession>A0A2M8PCN6</accession>
<dbReference type="InterPro" id="IPR050297">
    <property type="entry name" value="LipidA_mod_glycosyltrf_83"/>
</dbReference>
<evidence type="ECO:0000313" key="11">
    <source>
        <dbReference type="Proteomes" id="UP000229681"/>
    </source>
</evidence>
<keyword evidence="5 8" id="KW-0812">Transmembrane</keyword>
<feature type="transmembrane region" description="Helical" evidence="8">
    <location>
        <begin position="287"/>
        <end position="309"/>
    </location>
</feature>
<dbReference type="PANTHER" id="PTHR33908:SF11">
    <property type="entry name" value="MEMBRANE PROTEIN"/>
    <property type="match status" value="1"/>
</dbReference>
<organism evidence="10 11">
    <name type="scientific">Candidatus Thermofonsia Clade 1 bacterium</name>
    <dbReference type="NCBI Taxonomy" id="2364210"/>
    <lineage>
        <taxon>Bacteria</taxon>
        <taxon>Bacillati</taxon>
        <taxon>Chloroflexota</taxon>
        <taxon>Candidatus Thermofontia</taxon>
        <taxon>Candidatus Thermofonsia Clade 1</taxon>
    </lineage>
</organism>
<protein>
    <recommendedName>
        <fullName evidence="9">Glycosyltransferase RgtA/B/C/D-like domain-containing protein</fullName>
    </recommendedName>
</protein>
<name>A0A2M8PCN6_9CHLR</name>
<evidence type="ECO:0000256" key="5">
    <source>
        <dbReference type="ARBA" id="ARBA00022692"/>
    </source>
</evidence>
<evidence type="ECO:0000256" key="4">
    <source>
        <dbReference type="ARBA" id="ARBA00022679"/>
    </source>
</evidence>
<comment type="caution">
    <text evidence="10">The sequence shown here is derived from an EMBL/GenBank/DDBJ whole genome shotgun (WGS) entry which is preliminary data.</text>
</comment>
<sequence>MITTSILRRGAEIGALLFVLGLAAWLRLGNAAIIEFKRDEANLARLALDLARGQSFPLLGIGSSVGLRNAPFSVYVVTPPFVFSSDPIRATQYIGALNVLAVGLLYGLARRYYGTLAAMIAALCLAASPWAVIFSRKLWAQDALMPFIVLTVGSGLAAFVSNGRSARLAQLLHLPLLSLTVQIHFAAIALVPITLYLIWQGRARLRRSFAISLLLTALTVVPYAIGTLGALRDGTWAGVQLGAEAANNTLLNTRTLEYALIVLSGADLHSLAGPQRFQEWLETLPSWTYSLLHIFGILSLACGVARLLIGMRAKRSLDIALGLWLIAPLAIFSIGWVTPQLHYMIPLMPAAFLALGATLQDLTRRLRLAAMAIIFAVSGIAALQSALIVHLLSFLAQVATPNGFGTPLGMYMPIRAALLAQQPADVIIRADGQFIGIDDEATVWDALLYDLPNRRFLPSNLEVFPEGEALMLSMDCAEPPEDVRYAMRPLPDGTPERCFRLSRRRAADLDAERYAPHRAPLSIGGGLEGFAWDAQKRCLELLWRLPGPASTPFGDQFHTALALYAEDGTRLTQADGQFWLGRFWRSDDRVVSRHCLPELAAAPAYVQIGLYAYRQGTEGLQFFNLPWQDGASELPFYRFRLEREP</sequence>
<dbReference type="InterPro" id="IPR038731">
    <property type="entry name" value="RgtA/B/C-like"/>
</dbReference>
<evidence type="ECO:0000256" key="2">
    <source>
        <dbReference type="ARBA" id="ARBA00022475"/>
    </source>
</evidence>
<feature type="transmembrane region" description="Helical" evidence="8">
    <location>
        <begin position="369"/>
        <end position="392"/>
    </location>
</feature>
<gene>
    <name evidence="10" type="ORF">CUN49_11195</name>
</gene>
<comment type="subcellular location">
    <subcellularLocation>
        <location evidence="1">Cell membrane</location>
        <topology evidence="1">Multi-pass membrane protein</topology>
    </subcellularLocation>
</comment>
<dbReference type="AlphaFoldDB" id="A0A2M8PCN6"/>
<reference evidence="10 11" key="1">
    <citation type="submission" date="2017-11" db="EMBL/GenBank/DDBJ databases">
        <title>Evolution of Phototrophy in the Chloroflexi Phylum Driven by Horizontal Gene Transfer.</title>
        <authorList>
            <person name="Ward L.M."/>
            <person name="Hemp J."/>
            <person name="Shih P.M."/>
            <person name="Mcglynn S.E."/>
            <person name="Fischer W."/>
        </authorList>
    </citation>
    <scope>NUCLEOTIDE SEQUENCE [LARGE SCALE GENOMIC DNA]</scope>
    <source>
        <strain evidence="10">JP3_13</strain>
    </source>
</reference>
<dbReference type="GO" id="GO:0016763">
    <property type="term" value="F:pentosyltransferase activity"/>
    <property type="evidence" value="ECO:0007669"/>
    <property type="project" value="TreeGrafter"/>
</dbReference>
<evidence type="ECO:0000256" key="1">
    <source>
        <dbReference type="ARBA" id="ARBA00004651"/>
    </source>
</evidence>
<evidence type="ECO:0000256" key="6">
    <source>
        <dbReference type="ARBA" id="ARBA00022989"/>
    </source>
</evidence>
<evidence type="ECO:0000259" key="9">
    <source>
        <dbReference type="Pfam" id="PF13231"/>
    </source>
</evidence>
<dbReference type="PANTHER" id="PTHR33908">
    <property type="entry name" value="MANNOSYLTRANSFERASE YKCB-RELATED"/>
    <property type="match status" value="1"/>
</dbReference>
<evidence type="ECO:0000256" key="7">
    <source>
        <dbReference type="ARBA" id="ARBA00023136"/>
    </source>
</evidence>
<keyword evidence="4" id="KW-0808">Transferase</keyword>
<feature type="transmembrane region" description="Helical" evidence="8">
    <location>
        <begin position="316"/>
        <end position="337"/>
    </location>
</feature>
<keyword evidence="6 8" id="KW-1133">Transmembrane helix</keyword>
<dbReference type="Pfam" id="PF13231">
    <property type="entry name" value="PMT_2"/>
    <property type="match status" value="1"/>
</dbReference>
<keyword evidence="3" id="KW-0328">Glycosyltransferase</keyword>
<evidence type="ECO:0000313" key="10">
    <source>
        <dbReference type="EMBL" id="PJF35312.1"/>
    </source>
</evidence>
<keyword evidence="2" id="KW-1003">Cell membrane</keyword>
<feature type="transmembrane region" description="Helical" evidence="8">
    <location>
        <begin position="115"/>
        <end position="134"/>
    </location>
</feature>
<feature type="transmembrane region" description="Helical" evidence="8">
    <location>
        <begin position="143"/>
        <end position="161"/>
    </location>
</feature>
<feature type="domain" description="Glycosyltransferase RgtA/B/C/D-like" evidence="9">
    <location>
        <begin position="97"/>
        <end position="222"/>
    </location>
</feature>
<evidence type="ECO:0000256" key="3">
    <source>
        <dbReference type="ARBA" id="ARBA00022676"/>
    </source>
</evidence>
<feature type="transmembrane region" description="Helical" evidence="8">
    <location>
        <begin position="211"/>
        <end position="231"/>
    </location>
</feature>
<evidence type="ECO:0000256" key="8">
    <source>
        <dbReference type="SAM" id="Phobius"/>
    </source>
</evidence>
<dbReference type="GO" id="GO:0005886">
    <property type="term" value="C:plasma membrane"/>
    <property type="evidence" value="ECO:0007669"/>
    <property type="project" value="UniProtKB-SubCell"/>
</dbReference>